<evidence type="ECO:0000256" key="3">
    <source>
        <dbReference type="SAM" id="MobiDB-lite"/>
    </source>
</evidence>
<keyword evidence="1" id="KW-1015">Disulfide bond</keyword>
<feature type="region of interest" description="Disordered" evidence="3">
    <location>
        <begin position="220"/>
        <end position="275"/>
    </location>
</feature>
<dbReference type="EMBL" id="AFYH01263038">
    <property type="status" value="NOT_ANNOTATED_CDS"/>
    <property type="molecule type" value="Genomic_DNA"/>
</dbReference>
<keyword evidence="4" id="KW-0812">Transmembrane</keyword>
<dbReference type="EMBL" id="AFYH01263040">
    <property type="status" value="NOT_ANNOTATED_CDS"/>
    <property type="molecule type" value="Genomic_DNA"/>
</dbReference>
<dbReference type="EMBL" id="AFYH01263039">
    <property type="status" value="NOT_ANNOTATED_CDS"/>
    <property type="molecule type" value="Genomic_DNA"/>
</dbReference>
<dbReference type="EMBL" id="AFYH01263036">
    <property type="status" value="NOT_ANNOTATED_CDS"/>
    <property type="molecule type" value="Genomic_DNA"/>
</dbReference>
<dbReference type="Proteomes" id="UP000008672">
    <property type="component" value="Unassembled WGS sequence"/>
</dbReference>
<dbReference type="SUPFAM" id="SSF49854">
    <property type="entry name" value="Spermadhesin, CUB domain"/>
    <property type="match status" value="1"/>
</dbReference>
<reference evidence="6" key="3">
    <citation type="submission" date="2025-09" db="UniProtKB">
        <authorList>
            <consortium name="Ensembl"/>
        </authorList>
    </citation>
    <scope>IDENTIFICATION</scope>
</reference>
<organism evidence="6 7">
    <name type="scientific">Latimeria chalumnae</name>
    <name type="common">Coelacanth</name>
    <dbReference type="NCBI Taxonomy" id="7897"/>
    <lineage>
        <taxon>Eukaryota</taxon>
        <taxon>Metazoa</taxon>
        <taxon>Chordata</taxon>
        <taxon>Craniata</taxon>
        <taxon>Vertebrata</taxon>
        <taxon>Euteleostomi</taxon>
        <taxon>Coelacanthiformes</taxon>
        <taxon>Coelacanthidae</taxon>
        <taxon>Latimeria</taxon>
    </lineage>
</organism>
<evidence type="ECO:0000259" key="5">
    <source>
        <dbReference type="Pfam" id="PF00431"/>
    </source>
</evidence>
<dbReference type="InterPro" id="IPR042333">
    <property type="entry name" value="LRAD2/Mig-13-like"/>
</dbReference>
<evidence type="ECO:0000256" key="2">
    <source>
        <dbReference type="PROSITE-ProRule" id="PRU00124"/>
    </source>
</evidence>
<dbReference type="InterPro" id="IPR000859">
    <property type="entry name" value="CUB_dom"/>
</dbReference>
<dbReference type="InParanoid" id="H2ZWC0"/>
<keyword evidence="7" id="KW-1185">Reference proteome</keyword>
<protein>
    <submittedName>
        <fullName evidence="6">Low density lipoprotein receptor class A domain containing 2</fullName>
    </submittedName>
</protein>
<dbReference type="GeneTree" id="ENSGT00390000004581"/>
<dbReference type="CDD" id="cd00112">
    <property type="entry name" value="LDLa"/>
    <property type="match status" value="1"/>
</dbReference>
<dbReference type="SMART" id="SM00192">
    <property type="entry name" value="LDLa"/>
    <property type="match status" value="1"/>
</dbReference>
<dbReference type="EMBL" id="AFYH01263037">
    <property type="status" value="NOT_ANNOTATED_CDS"/>
    <property type="molecule type" value="Genomic_DNA"/>
</dbReference>
<comment type="caution">
    <text evidence="2">Lacks conserved residue(s) required for the propagation of feature annotation.</text>
</comment>
<dbReference type="HOGENOM" id="CLU_062033_0_0_1"/>
<dbReference type="Pfam" id="PF00431">
    <property type="entry name" value="CUB"/>
    <property type="match status" value="1"/>
</dbReference>
<dbReference type="InterPro" id="IPR002172">
    <property type="entry name" value="LDrepeatLR_classA_rpt"/>
</dbReference>
<dbReference type="eggNOG" id="ENOG502R5YQ">
    <property type="taxonomic scope" value="Eukaryota"/>
</dbReference>
<dbReference type="InterPro" id="IPR035914">
    <property type="entry name" value="Sperma_CUB_dom_sf"/>
</dbReference>
<feature type="region of interest" description="Disordered" evidence="3">
    <location>
        <begin position="71"/>
        <end position="102"/>
    </location>
</feature>
<evidence type="ECO:0000313" key="7">
    <source>
        <dbReference type="Proteomes" id="UP000008672"/>
    </source>
</evidence>
<evidence type="ECO:0000313" key="6">
    <source>
        <dbReference type="Ensembl" id="ENSLACP00000001691.1"/>
    </source>
</evidence>
<sequence>SVNLVDFCGQTIRGDGMIVNSHREAKKDYFVTVGTDCRLTMQASSLKDKVQFHFRLFMAYSLLRVSFLPNPTTVAQPQPETTTTAPPSIDTSKPGQKGLAHVSPLGDWEAADPCNAGSYVQFYDGRDRSAPAIGPPLCGRSIPSPILSSSNYLTLQLVTRGQQPRVDFVGDFTSFRLGLNSSECTDEPYFLCGNGKCIPTSLVCDNKDIDNCGDGSDQSPLQPAHCKDPSTTAIPRKAASSSTTQSTTTASTNTNVTCGAAGRSQPLLPNNIPKPDSITDKERSVSLLALYIVLGVIAGVVLLFWCCWSPGWFVWRLSVCRFVPCCNSFCSSCQLCTRSCSRKEPGRLAKVTPHTGVAIDSSSKTTLRM</sequence>
<feature type="domain" description="CUB" evidence="5">
    <location>
        <begin position="116"/>
        <end position="168"/>
    </location>
</feature>
<dbReference type="InterPro" id="IPR036055">
    <property type="entry name" value="LDL_receptor-like_sf"/>
</dbReference>
<dbReference type="FunCoup" id="H2ZWC0">
    <property type="interactions" value="17"/>
</dbReference>
<dbReference type="SUPFAM" id="SSF57424">
    <property type="entry name" value="LDL receptor-like module"/>
    <property type="match status" value="1"/>
</dbReference>
<keyword evidence="4" id="KW-1133">Transmembrane helix</keyword>
<feature type="transmembrane region" description="Helical" evidence="4">
    <location>
        <begin position="288"/>
        <end position="308"/>
    </location>
</feature>
<dbReference type="Gene3D" id="2.60.120.290">
    <property type="entry name" value="Spermadhesin, CUB domain"/>
    <property type="match status" value="1"/>
</dbReference>
<dbReference type="Gene3D" id="4.10.400.10">
    <property type="entry name" value="Low-density Lipoprotein Receptor"/>
    <property type="match status" value="1"/>
</dbReference>
<dbReference type="PANTHER" id="PTHR24652">
    <property type="entry name" value="LOW-DENSITY LIPOPROTEIN RECEPTOR CLASS A DOMAIN-CONTAINING PROTEIN 2"/>
    <property type="match status" value="1"/>
</dbReference>
<evidence type="ECO:0000256" key="1">
    <source>
        <dbReference type="ARBA" id="ARBA00023157"/>
    </source>
</evidence>
<dbReference type="PANTHER" id="PTHR24652:SF67">
    <property type="entry name" value="LOW-DENSITY LIPOPROTEIN RECEPTOR CLASS A DOMAIN-CONTAINING PROTEIN 2"/>
    <property type="match status" value="1"/>
</dbReference>
<dbReference type="EMBL" id="AFYH01263035">
    <property type="status" value="NOT_ANNOTATED_CDS"/>
    <property type="molecule type" value="Genomic_DNA"/>
</dbReference>
<dbReference type="AlphaFoldDB" id="H2ZWC0"/>
<evidence type="ECO:0000256" key="4">
    <source>
        <dbReference type="SAM" id="Phobius"/>
    </source>
</evidence>
<proteinExistence type="predicted"/>
<dbReference type="OMA" id="QSECRGE"/>
<feature type="compositionally biased region" description="Low complexity" evidence="3">
    <location>
        <begin position="238"/>
        <end position="257"/>
    </location>
</feature>
<dbReference type="PROSITE" id="PS50068">
    <property type="entry name" value="LDLRA_2"/>
    <property type="match status" value="1"/>
</dbReference>
<accession>H2ZWC0</accession>
<keyword evidence="4" id="KW-0472">Membrane</keyword>
<dbReference type="Ensembl" id="ENSLACT00000001704.1">
    <property type="protein sequence ID" value="ENSLACP00000001691.1"/>
    <property type="gene ID" value="ENSLACG00000001514.1"/>
</dbReference>
<reference evidence="7" key="1">
    <citation type="submission" date="2011-08" db="EMBL/GenBank/DDBJ databases">
        <title>The draft genome of Latimeria chalumnae.</title>
        <authorList>
            <person name="Di Palma F."/>
            <person name="Alfoldi J."/>
            <person name="Johnson J."/>
            <person name="Berlin A."/>
            <person name="Gnerre S."/>
            <person name="Jaffe D."/>
            <person name="MacCallum I."/>
            <person name="Young S."/>
            <person name="Walker B.J."/>
            <person name="Lander E."/>
            <person name="Lindblad-Toh K."/>
        </authorList>
    </citation>
    <scope>NUCLEOTIDE SEQUENCE [LARGE SCALE GENOMIC DNA]</scope>
    <source>
        <strain evidence="7">Wild caught</strain>
    </source>
</reference>
<name>H2ZWC0_LATCH</name>
<reference evidence="6" key="2">
    <citation type="submission" date="2025-08" db="UniProtKB">
        <authorList>
            <consortium name="Ensembl"/>
        </authorList>
    </citation>
    <scope>IDENTIFICATION</scope>
</reference>
<feature type="compositionally biased region" description="Low complexity" evidence="3">
    <location>
        <begin position="71"/>
        <end position="87"/>
    </location>
</feature>
<gene>
    <name evidence="6" type="primary">LDLRAD2</name>
</gene>